<keyword evidence="2" id="KW-1185">Reference proteome</keyword>
<protein>
    <recommendedName>
        <fullName evidence="3">ADP-ribosylglycohydrolase</fullName>
    </recommendedName>
</protein>
<dbReference type="AlphaFoldDB" id="A0A816HY49"/>
<proteinExistence type="predicted"/>
<dbReference type="SUPFAM" id="SSF101478">
    <property type="entry name" value="ADP-ribosylglycohydrolase"/>
    <property type="match status" value="1"/>
</dbReference>
<organism evidence="1 2">
    <name type="scientific">Adineta ricciae</name>
    <name type="common">Rotifer</name>
    <dbReference type="NCBI Taxonomy" id="249248"/>
    <lineage>
        <taxon>Eukaryota</taxon>
        <taxon>Metazoa</taxon>
        <taxon>Spiralia</taxon>
        <taxon>Gnathifera</taxon>
        <taxon>Rotifera</taxon>
        <taxon>Eurotatoria</taxon>
        <taxon>Bdelloidea</taxon>
        <taxon>Adinetida</taxon>
        <taxon>Adinetidae</taxon>
        <taxon>Adineta</taxon>
    </lineage>
</organism>
<dbReference type="Gene3D" id="1.10.4080.10">
    <property type="entry name" value="ADP-ribosylation/Crystallin J1"/>
    <property type="match status" value="1"/>
</dbReference>
<evidence type="ECO:0008006" key="3">
    <source>
        <dbReference type="Google" id="ProtNLM"/>
    </source>
</evidence>
<dbReference type="InterPro" id="IPR036705">
    <property type="entry name" value="Ribosyl_crysJ1_sf"/>
</dbReference>
<comment type="caution">
    <text evidence="1">The sequence shown here is derived from an EMBL/GenBank/DDBJ whole genome shotgun (WGS) entry which is preliminary data.</text>
</comment>
<gene>
    <name evidence="1" type="ORF">XAT740_LOCUS64133</name>
</gene>
<reference evidence="1" key="1">
    <citation type="submission" date="2021-02" db="EMBL/GenBank/DDBJ databases">
        <authorList>
            <person name="Nowell W R."/>
        </authorList>
    </citation>
    <scope>NUCLEOTIDE SEQUENCE</scope>
</reference>
<evidence type="ECO:0000313" key="1">
    <source>
        <dbReference type="EMBL" id="CAF1691316.1"/>
    </source>
</evidence>
<dbReference type="Pfam" id="PF03747">
    <property type="entry name" value="ADP_ribosyl_GH"/>
    <property type="match status" value="1"/>
</dbReference>
<sequence length="111" mass="12318">MDTKCFDLQFHDETNRQQVIKPDEIDLTNENKVLISKLSIDQRILNSIKGSLFGLAIGDALGAHVEFRPQTYLKENPVKDLQGGGTWGLEKGQFTVICCGTGSMLSYLNLS</sequence>
<accession>A0A816HY49</accession>
<dbReference type="InterPro" id="IPR005502">
    <property type="entry name" value="Ribosyl_crysJ1"/>
</dbReference>
<evidence type="ECO:0000313" key="2">
    <source>
        <dbReference type="Proteomes" id="UP000663828"/>
    </source>
</evidence>
<dbReference type="EMBL" id="CAJNOR010021433">
    <property type="protein sequence ID" value="CAF1691316.1"/>
    <property type="molecule type" value="Genomic_DNA"/>
</dbReference>
<dbReference type="Proteomes" id="UP000663828">
    <property type="component" value="Unassembled WGS sequence"/>
</dbReference>
<name>A0A816HY49_ADIRI</name>